<dbReference type="EMBL" id="BRYB01002904">
    <property type="protein sequence ID" value="GMI27359.1"/>
    <property type="molecule type" value="Genomic_DNA"/>
</dbReference>
<feature type="domain" description="dDENN" evidence="1">
    <location>
        <begin position="1"/>
        <end position="64"/>
    </location>
</feature>
<evidence type="ECO:0000313" key="3">
    <source>
        <dbReference type="Proteomes" id="UP001165060"/>
    </source>
</evidence>
<sequence>ESFLRFYVAVLMNYRKYLTFPTAEDPLDCGFKVTQFLASQKTEFQPFLKQLCATQMFDSFITKRLFNPGLDDVTFFDESIDAKFNRYKMRVVKIETPFLQSAK</sequence>
<reference evidence="2 3" key="1">
    <citation type="journal article" date="2023" name="Commun. Biol.">
        <title>Genome analysis of Parmales, the sister group of diatoms, reveals the evolutionary specialization of diatoms from phago-mixotrophs to photoautotrophs.</title>
        <authorList>
            <person name="Ban H."/>
            <person name="Sato S."/>
            <person name="Yoshikawa S."/>
            <person name="Yamada K."/>
            <person name="Nakamura Y."/>
            <person name="Ichinomiya M."/>
            <person name="Sato N."/>
            <person name="Blanc-Mathieu R."/>
            <person name="Endo H."/>
            <person name="Kuwata A."/>
            <person name="Ogata H."/>
        </authorList>
    </citation>
    <scope>NUCLEOTIDE SEQUENCE [LARGE SCALE GENOMIC DNA]</scope>
</reference>
<gene>
    <name evidence="2" type="ORF">TeGR_g8867</name>
</gene>
<evidence type="ECO:0000313" key="2">
    <source>
        <dbReference type="EMBL" id="GMI27359.1"/>
    </source>
</evidence>
<name>A0ABQ6MK81_9STRA</name>
<dbReference type="Proteomes" id="UP001165060">
    <property type="component" value="Unassembled WGS sequence"/>
</dbReference>
<evidence type="ECO:0000259" key="1">
    <source>
        <dbReference type="SMART" id="SM00801"/>
    </source>
</evidence>
<feature type="non-terminal residue" evidence="2">
    <location>
        <position position="103"/>
    </location>
</feature>
<dbReference type="PANTHER" id="PTHR12296:SF21">
    <property type="entry name" value="DENN DOMAIN-CONTAINING PROTEIN 3"/>
    <property type="match status" value="1"/>
</dbReference>
<dbReference type="Pfam" id="PF03455">
    <property type="entry name" value="dDENN"/>
    <property type="match status" value="1"/>
</dbReference>
<dbReference type="InterPro" id="IPR051696">
    <property type="entry name" value="DENN_Domain_GEFs"/>
</dbReference>
<keyword evidence="3" id="KW-1185">Reference proteome</keyword>
<protein>
    <recommendedName>
        <fullName evidence="1">dDENN domain-containing protein</fullName>
    </recommendedName>
</protein>
<dbReference type="SMART" id="SM00801">
    <property type="entry name" value="dDENN"/>
    <property type="match status" value="1"/>
</dbReference>
<comment type="caution">
    <text evidence="2">The sequence shown here is derived from an EMBL/GenBank/DDBJ whole genome shotgun (WGS) entry which is preliminary data.</text>
</comment>
<dbReference type="PANTHER" id="PTHR12296">
    <property type="entry name" value="DENN DOMAIN-CONTAINING PROTEIN 4"/>
    <property type="match status" value="1"/>
</dbReference>
<organism evidence="2 3">
    <name type="scientific">Tetraparma gracilis</name>
    <dbReference type="NCBI Taxonomy" id="2962635"/>
    <lineage>
        <taxon>Eukaryota</taxon>
        <taxon>Sar</taxon>
        <taxon>Stramenopiles</taxon>
        <taxon>Ochrophyta</taxon>
        <taxon>Bolidophyceae</taxon>
        <taxon>Parmales</taxon>
        <taxon>Triparmaceae</taxon>
        <taxon>Tetraparma</taxon>
    </lineage>
</organism>
<dbReference type="InterPro" id="IPR005112">
    <property type="entry name" value="dDENN_dom"/>
</dbReference>
<feature type="non-terminal residue" evidence="2">
    <location>
        <position position="1"/>
    </location>
</feature>
<accession>A0ABQ6MK81</accession>
<proteinExistence type="predicted"/>